<accession>A0A8C5AXL9</accession>
<evidence type="ECO:0000313" key="1">
    <source>
        <dbReference type="Ensembl" id="ENSGMOP00000036095.1"/>
    </source>
</evidence>
<sequence>MFCCLSCDYIGYIPEISVSILLTFCSRSANVLPLFFLRYSICSIKFVKTIWGLSIYKRGTDPKVSVHSEQFKSLQSVPLCSNRRTVLYSLYI</sequence>
<keyword evidence="2" id="KW-1185">Reference proteome</keyword>
<reference evidence="1" key="1">
    <citation type="submission" date="2025-08" db="UniProtKB">
        <authorList>
            <consortium name="Ensembl"/>
        </authorList>
    </citation>
    <scope>IDENTIFICATION</scope>
</reference>
<dbReference type="AlphaFoldDB" id="A0A8C5AXL9"/>
<organism evidence="1 2">
    <name type="scientific">Gadus morhua</name>
    <name type="common">Atlantic cod</name>
    <dbReference type="NCBI Taxonomy" id="8049"/>
    <lineage>
        <taxon>Eukaryota</taxon>
        <taxon>Metazoa</taxon>
        <taxon>Chordata</taxon>
        <taxon>Craniata</taxon>
        <taxon>Vertebrata</taxon>
        <taxon>Euteleostomi</taxon>
        <taxon>Actinopterygii</taxon>
        <taxon>Neopterygii</taxon>
        <taxon>Teleostei</taxon>
        <taxon>Neoteleostei</taxon>
        <taxon>Acanthomorphata</taxon>
        <taxon>Zeiogadaria</taxon>
        <taxon>Gadariae</taxon>
        <taxon>Gadiformes</taxon>
        <taxon>Gadoidei</taxon>
        <taxon>Gadidae</taxon>
        <taxon>Gadus</taxon>
    </lineage>
</organism>
<dbReference type="Ensembl" id="ENSGMOT00000043967.1">
    <property type="protein sequence ID" value="ENSGMOP00000036095.1"/>
    <property type="gene ID" value="ENSGMOG00000027621.1"/>
</dbReference>
<evidence type="ECO:0000313" key="2">
    <source>
        <dbReference type="Proteomes" id="UP000694546"/>
    </source>
</evidence>
<reference evidence="1" key="2">
    <citation type="submission" date="2025-09" db="UniProtKB">
        <authorList>
            <consortium name="Ensembl"/>
        </authorList>
    </citation>
    <scope>IDENTIFICATION</scope>
</reference>
<name>A0A8C5AXL9_GADMO</name>
<proteinExistence type="predicted"/>
<dbReference type="Proteomes" id="UP000694546">
    <property type="component" value="Chromosome 12"/>
</dbReference>
<protein>
    <submittedName>
        <fullName evidence="1">Uncharacterized protein</fullName>
    </submittedName>
</protein>